<dbReference type="EMBL" id="JACAZI010000015">
    <property type="protein sequence ID" value="KAF7344151.1"/>
    <property type="molecule type" value="Genomic_DNA"/>
</dbReference>
<protein>
    <submittedName>
        <fullName evidence="2">Uncharacterized protein</fullName>
    </submittedName>
</protein>
<feature type="transmembrane region" description="Helical" evidence="1">
    <location>
        <begin position="30"/>
        <end position="54"/>
    </location>
</feature>
<dbReference type="Proteomes" id="UP000620124">
    <property type="component" value="Unassembled WGS sequence"/>
</dbReference>
<proteinExistence type="predicted"/>
<name>A0A8H6XPK4_9AGAR</name>
<accession>A0A8H6XPK4</accession>
<reference evidence="2" key="1">
    <citation type="submission" date="2020-05" db="EMBL/GenBank/DDBJ databases">
        <title>Mycena genomes resolve the evolution of fungal bioluminescence.</title>
        <authorList>
            <person name="Tsai I.J."/>
        </authorList>
    </citation>
    <scope>NUCLEOTIDE SEQUENCE</scope>
    <source>
        <strain evidence="2">CCC161011</strain>
    </source>
</reference>
<keyword evidence="1" id="KW-0472">Membrane</keyword>
<comment type="caution">
    <text evidence="2">The sequence shown here is derived from an EMBL/GenBank/DDBJ whole genome shotgun (WGS) entry which is preliminary data.</text>
</comment>
<sequence>MKMFPLLLQFSLLLFGVALSTYLWTIHHAIASIVFGLTALGIILYTVMIISALISQYSPFQTSLTLLLRTIFKGVPHPKPLAHKSWKFVHTTFAHLWSPFSQFWSTGTILPLLPCFHDTDKPDPLEPMQIFHSLDRHQPSEVAAVIWVMETSTGPAMVHSAAEMVSELQWPVNLDVQPSLKRLFDTFHTCIEESTVLNGMEGRAISCIKAFGVLEMVTDQPEVPMDLWTFPWKEIKTTSAELQSLVLILCMKQDISWPVNHPPHLTQWSLRFMAKHLQLEEGHLETIFKHFHPNDVPENGESILADYLFCLNSFFTPTVACDRSLLDKSKYLGSLTALLFDNLAKPLIDRQLSHQQITIPMLKHMSQIVDDKTRTSSSYLDEKCIKAAYCFCATQGLPEEAIMWALHLVRIETTALQQFQQENQNVEWVYRILADHHDQELSHAFVGDLLLVLIRYRRFLGKPPIAALRALLSALSAESDNSNKPHDEHNQVARRASFVLCSAYHWFQDETLGSMLREDSDWRILSGHHLPEYTILVEKLLLQPEWRKIILHYPAWWLNQYPWIMGHRGIPNNSSKKFRSVLSKEWGADSNEADEFGEEEKTLVMIFMVLVNAWGRVDFFDAPATLSLLECTVKMSFSVRVLDSEVQDPSPHFLNVIMGRLGNAVAHAAERAIQIINNPSTNMDLKERIRVFTEFMSRLALKINGELKNPESIHLHMRKQHIGRIYGTHSITTWLPCAKLGQKVGRSVAL</sequence>
<keyword evidence="1" id="KW-1133">Transmembrane helix</keyword>
<gene>
    <name evidence="2" type="ORF">MVEN_01705300</name>
</gene>
<dbReference type="OrthoDB" id="2971811at2759"/>
<dbReference type="AlphaFoldDB" id="A0A8H6XPK4"/>
<keyword evidence="3" id="KW-1185">Reference proteome</keyword>
<evidence type="ECO:0000256" key="1">
    <source>
        <dbReference type="SAM" id="Phobius"/>
    </source>
</evidence>
<keyword evidence="1" id="KW-0812">Transmembrane</keyword>
<evidence type="ECO:0000313" key="2">
    <source>
        <dbReference type="EMBL" id="KAF7344151.1"/>
    </source>
</evidence>
<organism evidence="2 3">
    <name type="scientific">Mycena venus</name>
    <dbReference type="NCBI Taxonomy" id="2733690"/>
    <lineage>
        <taxon>Eukaryota</taxon>
        <taxon>Fungi</taxon>
        <taxon>Dikarya</taxon>
        <taxon>Basidiomycota</taxon>
        <taxon>Agaricomycotina</taxon>
        <taxon>Agaricomycetes</taxon>
        <taxon>Agaricomycetidae</taxon>
        <taxon>Agaricales</taxon>
        <taxon>Marasmiineae</taxon>
        <taxon>Mycenaceae</taxon>
        <taxon>Mycena</taxon>
    </lineage>
</organism>
<evidence type="ECO:0000313" key="3">
    <source>
        <dbReference type="Proteomes" id="UP000620124"/>
    </source>
</evidence>